<organism evidence="1 2">
    <name type="scientific">Ralstonia solanacearum</name>
    <name type="common">Pseudomonas solanacearum</name>
    <dbReference type="NCBI Taxonomy" id="305"/>
    <lineage>
        <taxon>Bacteria</taxon>
        <taxon>Pseudomonadati</taxon>
        <taxon>Pseudomonadota</taxon>
        <taxon>Betaproteobacteria</taxon>
        <taxon>Burkholderiales</taxon>
        <taxon>Burkholderiaceae</taxon>
        <taxon>Ralstonia</taxon>
        <taxon>Ralstonia solanacearum species complex</taxon>
    </lineage>
</organism>
<name>A0AAW5ZRU8_RALSL</name>
<dbReference type="RefSeq" id="WP_043945182.1">
    <property type="nucleotide sequence ID" value="NZ_CDMA01000001.1"/>
</dbReference>
<sequence length="103" mass="11109">MAVDPTRIWAALRRQGMLKDAVVTIAGIEQPGPTWVGFVESDELVFNGILQATNYAVEYLSSDLPGLRVGDTMVIAGAAYRVSQRPARKADGTFSVAALELQK</sequence>
<comment type="caution">
    <text evidence="1">The sequence shown here is derived from an EMBL/GenBank/DDBJ whole genome shotgun (WGS) entry which is preliminary data.</text>
</comment>
<dbReference type="InterPro" id="IPR008018">
    <property type="entry name" value="Phage_tail_attach_FII"/>
</dbReference>
<evidence type="ECO:0000313" key="1">
    <source>
        <dbReference type="EMBL" id="MDB0572240.1"/>
    </source>
</evidence>
<protein>
    <submittedName>
        <fullName evidence="1">Uncharacterized protein</fullName>
    </submittedName>
</protein>
<gene>
    <name evidence="1" type="ORF">LBW59_15875</name>
</gene>
<dbReference type="Proteomes" id="UP001144050">
    <property type="component" value="Unassembled WGS sequence"/>
</dbReference>
<dbReference type="GO" id="GO:0019068">
    <property type="term" value="P:virion assembly"/>
    <property type="evidence" value="ECO:0007669"/>
    <property type="project" value="InterPro"/>
</dbReference>
<dbReference type="Pfam" id="PF05354">
    <property type="entry name" value="Phage_attach"/>
    <property type="match status" value="1"/>
</dbReference>
<dbReference type="AlphaFoldDB" id="A0AAW5ZRU8"/>
<accession>A0AAW5ZRU8</accession>
<dbReference type="EMBL" id="JAIVFG010000026">
    <property type="protein sequence ID" value="MDB0572240.1"/>
    <property type="molecule type" value="Genomic_DNA"/>
</dbReference>
<proteinExistence type="predicted"/>
<evidence type="ECO:0000313" key="2">
    <source>
        <dbReference type="Proteomes" id="UP001144050"/>
    </source>
</evidence>
<reference evidence="1" key="1">
    <citation type="submission" date="2021-09" db="EMBL/GenBank/DDBJ databases">
        <title>Genomic analysis of Ralstonia spp.</title>
        <authorList>
            <person name="Aburjaile F."/>
            <person name="Ariute J.C."/>
            <person name="Pais A.K.L."/>
            <person name="Albuquerque G.M.R."/>
            <person name="Silva A.M.F."/>
            <person name="Brenig B."/>
            <person name="Azevedo V."/>
            <person name="Matiuzzi M."/>
            <person name="Ramos R."/>
            <person name="Goes-Neto A."/>
            <person name="Soares S."/>
            <person name="Iseppon A.M.B."/>
            <person name="Souza E."/>
            <person name="Gama M."/>
        </authorList>
    </citation>
    <scope>NUCLEOTIDE SEQUENCE</scope>
    <source>
        <strain evidence="1">CCRMRs91</strain>
    </source>
</reference>